<protein>
    <recommendedName>
        <fullName evidence="3">Rad50/SbcC-type AAA domain-containing protein</fullName>
    </recommendedName>
</protein>
<evidence type="ECO:0000313" key="5">
    <source>
        <dbReference type="Proteomes" id="UP000000445"/>
    </source>
</evidence>
<dbReference type="Gene3D" id="1.10.287.1490">
    <property type="match status" value="1"/>
</dbReference>
<feature type="coiled-coil region" evidence="1">
    <location>
        <begin position="133"/>
        <end position="348"/>
    </location>
</feature>
<organism evidence="4 5">
    <name type="scientific">Thermotoga neapolitana (strain ATCC 49049 / DSM 4359 / NBRC 107923 / NS-E)</name>
    <dbReference type="NCBI Taxonomy" id="309803"/>
    <lineage>
        <taxon>Bacteria</taxon>
        <taxon>Thermotogati</taxon>
        <taxon>Thermotogota</taxon>
        <taxon>Thermotogae</taxon>
        <taxon>Thermotogales</taxon>
        <taxon>Thermotogaceae</taxon>
        <taxon>Thermotoga</taxon>
    </lineage>
</organism>
<evidence type="ECO:0000256" key="1">
    <source>
        <dbReference type="SAM" id="Coils"/>
    </source>
</evidence>
<feature type="coiled-coil region" evidence="1">
    <location>
        <begin position="473"/>
        <end position="574"/>
    </location>
</feature>
<dbReference type="HOGENOM" id="CLU_367577_0_0_0"/>
<dbReference type="STRING" id="309803.CTN_0133"/>
<keyword evidence="5" id="KW-1185">Reference proteome</keyword>
<name>B9KBB3_THENN</name>
<keyword evidence="2" id="KW-1133">Transmembrane helix</keyword>
<dbReference type="Proteomes" id="UP000000445">
    <property type="component" value="Chromosome"/>
</dbReference>
<evidence type="ECO:0000313" key="4">
    <source>
        <dbReference type="EMBL" id="ACM22309.1"/>
    </source>
</evidence>
<feature type="coiled-coil region" evidence="1">
    <location>
        <begin position="403"/>
        <end position="434"/>
    </location>
</feature>
<sequence length="758" mass="88910">MKIRQVYIEGFGKFEDFSLNLKDGLNIVFGGNAAGKTTLANFIRYCLTGNLAKLEDYRPWYSKKFGGHLETDEGTVLFGSGAVDPEVFLFTSFLPEHVDDTLEGSQKISSLVSESYRNLFPAREMERVMNEDFSSLMEKEKMLRNEISNLEMKINEWKGKRKKVLLLMKKKKNLEEELLKSRRLLDEERGRLEEEKKRQLQSIDFHLEEVKKKLLDVEAELKELESQIVSSKNDLEEAYGLFQKLNYLKERQSQLEMEIKELEKKYNETREKMEDILKDFSCRSFEELKLRLENLRLQMNLVENEHRARMNEISSRLKRPLEEIERQMNTINERLEKIGDRMKKADRTLSVFKVLVSVFLTFSVVSAVFIFLASKNPFIYLTFAGAGGALLSIWNYFRVKEELQNLDSEFVTISSQKRELMEEKNQVLKRLKEAVGVEDIDGFETVLEKQLNSRMFEIAPFLAKYGSDPRKALENVENQIRELLMMKDSLASSLTEKRKNLEELTEYMREQEEEFRKALEKVGLESVEELLKQLELKEQLLRLEREKKDLQNTMKKLLEEKENVESMKSSQRIKELEERVNSIGRELEALEIPPLEEPYGLMEQLTKKRLEFALTEKIIENIPAFKDRVKRKYSEFVMGYTEEFSKELSRVYREFFGESMVFNVSPHLAVAVNVPQEKSVMRVLNTSALKVLALHAKDFVSRVLEIDLPLVIDNTFVDLDDGKIDLLWSKLKETARTRQVILFTSDRRLLREEPIFTL</sequence>
<dbReference type="GO" id="GO:0016887">
    <property type="term" value="F:ATP hydrolysis activity"/>
    <property type="evidence" value="ECO:0007669"/>
    <property type="project" value="InterPro"/>
</dbReference>
<dbReference type="PANTHER" id="PTHR41259">
    <property type="entry name" value="DOUBLE-STRAND BREAK REPAIR RAD50 ATPASE, PUTATIVE-RELATED"/>
    <property type="match status" value="1"/>
</dbReference>
<dbReference type="InterPro" id="IPR027417">
    <property type="entry name" value="P-loop_NTPase"/>
</dbReference>
<dbReference type="GO" id="GO:0006302">
    <property type="term" value="P:double-strand break repair"/>
    <property type="evidence" value="ECO:0007669"/>
    <property type="project" value="InterPro"/>
</dbReference>
<dbReference type="Pfam" id="PF13476">
    <property type="entry name" value="AAA_23"/>
    <property type="match status" value="1"/>
</dbReference>
<dbReference type="Gene3D" id="3.40.50.300">
    <property type="entry name" value="P-loop containing nucleotide triphosphate hydrolases"/>
    <property type="match status" value="2"/>
</dbReference>
<proteinExistence type="predicted"/>
<accession>B9KBB3</accession>
<keyword evidence="2" id="KW-0812">Transmembrane</keyword>
<feature type="transmembrane region" description="Helical" evidence="2">
    <location>
        <begin position="378"/>
        <end position="397"/>
    </location>
</feature>
<dbReference type="InterPro" id="IPR038729">
    <property type="entry name" value="Rad50/SbcC_AAA"/>
</dbReference>
<dbReference type="eggNOG" id="COG0419">
    <property type="taxonomic scope" value="Bacteria"/>
</dbReference>
<dbReference type="PANTHER" id="PTHR41259:SF1">
    <property type="entry name" value="DOUBLE-STRAND BREAK REPAIR RAD50 ATPASE, PUTATIVE-RELATED"/>
    <property type="match status" value="1"/>
</dbReference>
<dbReference type="RefSeq" id="WP_012645019.1">
    <property type="nucleotide sequence ID" value="NC_011978.1"/>
</dbReference>
<dbReference type="SUPFAM" id="SSF52540">
    <property type="entry name" value="P-loop containing nucleoside triphosphate hydrolases"/>
    <property type="match status" value="2"/>
</dbReference>
<reference evidence="4 5" key="1">
    <citation type="journal article" date="2009" name="Biosci. Biotechnol. Biochem.">
        <title>WeGAS: a web-based microbial genome annotation system.</title>
        <authorList>
            <person name="Lee D."/>
            <person name="Seo H."/>
            <person name="Park C."/>
            <person name="Park K."/>
        </authorList>
    </citation>
    <scope>NUCLEOTIDE SEQUENCE [LARGE SCALE GENOMIC DNA]</scope>
    <source>
        <strain evidence="5">ATCC 49049 / DSM 4359 / NBRC 107923 / NS-E</strain>
    </source>
</reference>
<feature type="transmembrane region" description="Helical" evidence="2">
    <location>
        <begin position="351"/>
        <end position="372"/>
    </location>
</feature>
<gene>
    <name evidence="4" type="ordered locus">CTN_0133</name>
</gene>
<evidence type="ECO:0000256" key="2">
    <source>
        <dbReference type="SAM" id="Phobius"/>
    </source>
</evidence>
<evidence type="ECO:0000259" key="3">
    <source>
        <dbReference type="Pfam" id="PF13476"/>
    </source>
</evidence>
<keyword evidence="2" id="KW-0472">Membrane</keyword>
<dbReference type="KEGG" id="tna:CTN_0133"/>
<dbReference type="AlphaFoldDB" id="B9KBB3"/>
<keyword evidence="1" id="KW-0175">Coiled coil</keyword>
<feature type="domain" description="Rad50/SbcC-type AAA" evidence="3">
    <location>
        <begin position="6"/>
        <end position="273"/>
    </location>
</feature>
<dbReference type="EMBL" id="CP000916">
    <property type="protein sequence ID" value="ACM22309.1"/>
    <property type="molecule type" value="Genomic_DNA"/>
</dbReference>